<evidence type="ECO:0000313" key="8">
    <source>
        <dbReference type="EMBL" id="PRP87687.1"/>
    </source>
</evidence>
<proteinExistence type="inferred from homology"/>
<dbReference type="GO" id="GO:0006633">
    <property type="term" value="P:fatty acid biosynthetic process"/>
    <property type="evidence" value="ECO:0007669"/>
    <property type="project" value="TreeGrafter"/>
</dbReference>
<dbReference type="InParanoid" id="A0A2P6NUN8"/>
<sequence>MHRSSVIRSFPKGVTQPKTSRDVQCIIRRQLHTPPRKRIALMFPGQGAQYVGMSADICAKYDSARHLLSRISKRLDLPLQDIMWEGPMDKLMLTEYTQPALLSHSMAIVQVLKDEGVLDFREISAVLGHSLGEFSALAAAEYITAEDAADLVRCRGKWMQECIEPDQIAMAAFMPIDREKANVLARESQSSTGKICQIANINSPSQIVLSGHVEAVEKAVQLGSESSLGFRCKSRRLNVSAPFHSSILKPAAEKLREKLEKIQIHRGRVPIVSNVTHERVQDPEEIRRLLSEQVTATVMWHDRVEEFVEIGAARVLSGLAKQIVPSAVCTSIDTAEELSQYISKKKGI</sequence>
<dbReference type="InterPro" id="IPR050858">
    <property type="entry name" value="Mal-CoA-ACP_Trans/PKS_FabD"/>
</dbReference>
<dbReference type="SUPFAM" id="SSF55048">
    <property type="entry name" value="Probable ACP-binding domain of malonyl-CoA ACP transacylase"/>
    <property type="match status" value="1"/>
</dbReference>
<evidence type="ECO:0000313" key="7">
    <source>
        <dbReference type="EMBL" id="PRP78534.1"/>
    </source>
</evidence>
<dbReference type="InterPro" id="IPR024925">
    <property type="entry name" value="Malonyl_CoA-ACP_transAc"/>
</dbReference>
<comment type="caution">
    <text evidence="8">The sequence shown here is derived from an EMBL/GenBank/DDBJ whole genome shotgun (WGS) entry which is preliminary data.</text>
</comment>
<keyword evidence="3 8" id="KW-0808">Transferase</keyword>
<evidence type="ECO:0000313" key="9">
    <source>
        <dbReference type="Proteomes" id="UP000241769"/>
    </source>
</evidence>
<dbReference type="SMART" id="SM00827">
    <property type="entry name" value="PKS_AT"/>
    <property type="match status" value="1"/>
</dbReference>
<reference evidence="8 9" key="1">
    <citation type="journal article" date="2018" name="Genome Biol. Evol.">
        <title>Multiple Roots of Fruiting Body Formation in Amoebozoa.</title>
        <authorList>
            <person name="Hillmann F."/>
            <person name="Forbes G."/>
            <person name="Novohradska S."/>
            <person name="Ferling I."/>
            <person name="Riege K."/>
            <person name="Groth M."/>
            <person name="Westermann M."/>
            <person name="Marz M."/>
            <person name="Spaller T."/>
            <person name="Winckler T."/>
            <person name="Schaap P."/>
            <person name="Glockner G."/>
        </authorList>
    </citation>
    <scope>NUCLEOTIDE SEQUENCE [LARGE SCALE GENOMIC DNA]</scope>
    <source>
        <strain evidence="8 9">Jena</strain>
    </source>
</reference>
<dbReference type="GO" id="GO:0004314">
    <property type="term" value="F:[acyl-carrier-protein] S-malonyltransferase activity"/>
    <property type="evidence" value="ECO:0007669"/>
    <property type="project" value="UniProtKB-EC"/>
</dbReference>
<comment type="catalytic activity">
    <reaction evidence="5">
        <text>holo-[ACP] + malonyl-CoA = malonyl-[ACP] + CoA</text>
        <dbReference type="Rhea" id="RHEA:41792"/>
        <dbReference type="Rhea" id="RHEA-COMP:9623"/>
        <dbReference type="Rhea" id="RHEA-COMP:9685"/>
        <dbReference type="ChEBI" id="CHEBI:57287"/>
        <dbReference type="ChEBI" id="CHEBI:57384"/>
        <dbReference type="ChEBI" id="CHEBI:64479"/>
        <dbReference type="ChEBI" id="CHEBI:78449"/>
        <dbReference type="EC" id="2.3.1.39"/>
    </reaction>
</comment>
<evidence type="ECO:0000256" key="2">
    <source>
        <dbReference type="ARBA" id="ARBA00013258"/>
    </source>
</evidence>
<comment type="similarity">
    <text evidence="1">Belongs to the FabD family.</text>
</comment>
<evidence type="ECO:0000256" key="3">
    <source>
        <dbReference type="ARBA" id="ARBA00022679"/>
    </source>
</evidence>
<keyword evidence="9" id="KW-1185">Reference proteome</keyword>
<keyword evidence="4" id="KW-0012">Acyltransferase</keyword>
<feature type="domain" description="Malonyl-CoA:ACP transacylase (MAT)" evidence="6">
    <location>
        <begin position="42"/>
        <end position="333"/>
    </location>
</feature>
<dbReference type="EC" id="2.3.1.39" evidence="2"/>
<dbReference type="Pfam" id="PF00698">
    <property type="entry name" value="Acyl_transf_1"/>
    <property type="match status" value="1"/>
</dbReference>
<dbReference type="PANTHER" id="PTHR42681">
    <property type="entry name" value="MALONYL-COA-ACYL CARRIER PROTEIN TRANSACYLASE, MITOCHONDRIAL"/>
    <property type="match status" value="1"/>
</dbReference>
<dbReference type="PANTHER" id="PTHR42681:SF1">
    <property type="entry name" value="MALONYL-COA-ACYL CARRIER PROTEIN TRANSACYLASE, MITOCHONDRIAL"/>
    <property type="match status" value="1"/>
</dbReference>
<gene>
    <name evidence="8" type="ORF">PROFUN_02387</name>
    <name evidence="7" type="ORF">PROFUN_13591</name>
</gene>
<dbReference type="GO" id="GO:0005739">
    <property type="term" value="C:mitochondrion"/>
    <property type="evidence" value="ECO:0007669"/>
    <property type="project" value="TreeGrafter"/>
</dbReference>
<dbReference type="STRING" id="1890364.A0A2P6NUN8"/>
<dbReference type="InterPro" id="IPR014043">
    <property type="entry name" value="Acyl_transferase_dom"/>
</dbReference>
<protein>
    <recommendedName>
        <fullName evidence="2">[acyl-carrier-protein] S-malonyltransferase</fullName>
        <ecNumber evidence="2">2.3.1.39</ecNumber>
    </recommendedName>
</protein>
<dbReference type="EMBL" id="MDYQ01000218">
    <property type="protein sequence ID" value="PRP78534.1"/>
    <property type="molecule type" value="Genomic_DNA"/>
</dbReference>
<evidence type="ECO:0000256" key="5">
    <source>
        <dbReference type="ARBA" id="ARBA00048462"/>
    </source>
</evidence>
<organism evidence="8 9">
    <name type="scientific">Planoprotostelium fungivorum</name>
    <dbReference type="NCBI Taxonomy" id="1890364"/>
    <lineage>
        <taxon>Eukaryota</taxon>
        <taxon>Amoebozoa</taxon>
        <taxon>Evosea</taxon>
        <taxon>Variosea</taxon>
        <taxon>Cavosteliida</taxon>
        <taxon>Cavosteliaceae</taxon>
        <taxon>Planoprotostelium</taxon>
    </lineage>
</organism>
<dbReference type="PIRSF" id="PIRSF000446">
    <property type="entry name" value="Mct"/>
    <property type="match status" value="1"/>
</dbReference>
<evidence type="ECO:0000259" key="6">
    <source>
        <dbReference type="SMART" id="SM00827"/>
    </source>
</evidence>
<dbReference type="AlphaFoldDB" id="A0A2P6NUN8"/>
<dbReference type="InterPro" id="IPR016036">
    <property type="entry name" value="Malonyl_transacylase_ACP-bd"/>
</dbReference>
<dbReference type="Gene3D" id="3.40.366.10">
    <property type="entry name" value="Malonyl-Coenzyme A Acyl Carrier Protein, domain 2"/>
    <property type="match status" value="1"/>
</dbReference>
<dbReference type="InterPro" id="IPR001227">
    <property type="entry name" value="Ac_transferase_dom_sf"/>
</dbReference>
<evidence type="ECO:0000256" key="1">
    <source>
        <dbReference type="ARBA" id="ARBA00008217"/>
    </source>
</evidence>
<dbReference type="OrthoDB" id="541883at2759"/>
<name>A0A2P6NUN8_9EUKA</name>
<dbReference type="InterPro" id="IPR016035">
    <property type="entry name" value="Acyl_Trfase/lysoPLipase"/>
</dbReference>
<accession>A0A2P6NUN8</accession>
<dbReference type="Proteomes" id="UP000241769">
    <property type="component" value="Unassembled WGS sequence"/>
</dbReference>
<dbReference type="FunCoup" id="A0A2P6NUN8">
    <property type="interactions" value="408"/>
</dbReference>
<evidence type="ECO:0000256" key="4">
    <source>
        <dbReference type="ARBA" id="ARBA00023315"/>
    </source>
</evidence>
<dbReference type="Gene3D" id="3.30.70.250">
    <property type="entry name" value="Malonyl-CoA ACP transacylase, ACP-binding"/>
    <property type="match status" value="1"/>
</dbReference>
<dbReference type="SUPFAM" id="SSF52151">
    <property type="entry name" value="FabD/lysophospholipase-like"/>
    <property type="match status" value="1"/>
</dbReference>
<dbReference type="EMBL" id="MDYQ01000018">
    <property type="protein sequence ID" value="PRP87687.1"/>
    <property type="molecule type" value="Genomic_DNA"/>
</dbReference>